<name>A0A653BT91_CALMS</name>
<reference evidence="2 3" key="1">
    <citation type="submission" date="2019-01" db="EMBL/GenBank/DDBJ databases">
        <authorList>
            <person name="Sayadi A."/>
        </authorList>
    </citation>
    <scope>NUCLEOTIDE SEQUENCE [LARGE SCALE GENOMIC DNA]</scope>
</reference>
<organism evidence="2 3">
    <name type="scientific">Callosobruchus maculatus</name>
    <name type="common">Southern cowpea weevil</name>
    <name type="synonym">Pulse bruchid</name>
    <dbReference type="NCBI Taxonomy" id="64391"/>
    <lineage>
        <taxon>Eukaryota</taxon>
        <taxon>Metazoa</taxon>
        <taxon>Ecdysozoa</taxon>
        <taxon>Arthropoda</taxon>
        <taxon>Hexapoda</taxon>
        <taxon>Insecta</taxon>
        <taxon>Pterygota</taxon>
        <taxon>Neoptera</taxon>
        <taxon>Endopterygota</taxon>
        <taxon>Coleoptera</taxon>
        <taxon>Polyphaga</taxon>
        <taxon>Cucujiformia</taxon>
        <taxon>Chrysomeloidea</taxon>
        <taxon>Chrysomelidae</taxon>
        <taxon>Bruchinae</taxon>
        <taxon>Bruchini</taxon>
        <taxon>Callosobruchus</taxon>
    </lineage>
</organism>
<evidence type="ECO:0000313" key="3">
    <source>
        <dbReference type="Proteomes" id="UP000410492"/>
    </source>
</evidence>
<sequence>MQMWLNLPWLVVSCFATGHATALLSVHLQNLTLVQMLSYHSHVNLTSRNFPKYLLQNL</sequence>
<evidence type="ECO:0000256" key="1">
    <source>
        <dbReference type="SAM" id="SignalP"/>
    </source>
</evidence>
<dbReference type="EMBL" id="CAACVG010004629">
    <property type="protein sequence ID" value="VEN38546.1"/>
    <property type="molecule type" value="Genomic_DNA"/>
</dbReference>
<gene>
    <name evidence="2" type="ORF">CALMAC_LOCUS3406</name>
</gene>
<dbReference type="Proteomes" id="UP000410492">
    <property type="component" value="Unassembled WGS sequence"/>
</dbReference>
<feature type="chain" id="PRO_5024867348" evidence="1">
    <location>
        <begin position="23"/>
        <end position="58"/>
    </location>
</feature>
<keyword evidence="1" id="KW-0732">Signal</keyword>
<evidence type="ECO:0000313" key="2">
    <source>
        <dbReference type="EMBL" id="VEN38546.1"/>
    </source>
</evidence>
<dbReference type="AlphaFoldDB" id="A0A653BT91"/>
<feature type="signal peptide" evidence="1">
    <location>
        <begin position="1"/>
        <end position="22"/>
    </location>
</feature>
<accession>A0A653BT91</accession>
<keyword evidence="3" id="KW-1185">Reference proteome</keyword>
<proteinExistence type="predicted"/>
<protein>
    <submittedName>
        <fullName evidence="2">Uncharacterized protein</fullName>
    </submittedName>
</protein>